<evidence type="ECO:0000313" key="3">
    <source>
        <dbReference type="Proteomes" id="UP000289952"/>
    </source>
</evidence>
<dbReference type="PANTHER" id="PTHR21248:SF22">
    <property type="entry name" value="PHOSPHOLIPASE D"/>
    <property type="match status" value="1"/>
</dbReference>
<feature type="domain" description="PLD phosphodiesterase" evidence="1">
    <location>
        <begin position="110"/>
        <end position="137"/>
    </location>
</feature>
<dbReference type="CDD" id="cd09112">
    <property type="entry name" value="PLDc_CLS_2"/>
    <property type="match status" value="1"/>
</dbReference>
<dbReference type="AlphaFoldDB" id="A0A449ACA1"/>
<evidence type="ECO:0000313" key="2">
    <source>
        <dbReference type="EMBL" id="VEU62411.1"/>
    </source>
</evidence>
<dbReference type="GO" id="GO:0030572">
    <property type="term" value="F:phosphatidyltransferase activity"/>
    <property type="evidence" value="ECO:0007669"/>
    <property type="project" value="UniProtKB-ARBA"/>
</dbReference>
<proteinExistence type="predicted"/>
<dbReference type="SUPFAM" id="SSF56024">
    <property type="entry name" value="Phospholipase D/nuclease"/>
    <property type="match status" value="1"/>
</dbReference>
<dbReference type="EC" id="2.7.8.-" evidence="2"/>
<dbReference type="PANTHER" id="PTHR21248">
    <property type="entry name" value="CARDIOLIPIN SYNTHASE"/>
    <property type="match status" value="1"/>
</dbReference>
<reference evidence="2 3" key="1">
    <citation type="submission" date="2019-01" db="EMBL/GenBank/DDBJ databases">
        <authorList>
            <consortium name="Pathogen Informatics"/>
        </authorList>
    </citation>
    <scope>NUCLEOTIDE SEQUENCE [LARGE SCALE GENOMIC DNA]</scope>
    <source>
        <strain evidence="2 3">NCTC10118</strain>
    </source>
</reference>
<dbReference type="Gene3D" id="3.30.870.10">
    <property type="entry name" value="Endonuclease Chain A"/>
    <property type="match status" value="1"/>
</dbReference>
<keyword evidence="3" id="KW-1185">Reference proteome</keyword>
<evidence type="ECO:0000259" key="1">
    <source>
        <dbReference type="PROSITE" id="PS50035"/>
    </source>
</evidence>
<dbReference type="Pfam" id="PF13091">
    <property type="entry name" value="PLDc_2"/>
    <property type="match status" value="1"/>
</dbReference>
<dbReference type="Proteomes" id="UP000289952">
    <property type="component" value="Chromosome"/>
</dbReference>
<organism evidence="2 3">
    <name type="scientific">Mycoplasmopsis bovirhinis</name>
    <dbReference type="NCBI Taxonomy" id="29553"/>
    <lineage>
        <taxon>Bacteria</taxon>
        <taxon>Bacillati</taxon>
        <taxon>Mycoplasmatota</taxon>
        <taxon>Mycoplasmoidales</taxon>
        <taxon>Metamycoplasmataceae</taxon>
        <taxon>Mycoplasmopsis</taxon>
    </lineage>
</organism>
<name>A0A449ACA1_9BACT</name>
<protein>
    <submittedName>
        <fullName evidence="2">Cardiolipin synthase</fullName>
        <ecNumber evidence="2">2.7.8.-</ecNumber>
    </submittedName>
</protein>
<sequence>MSYYLTYNTLDPNLINSRALLVTDSPSYSYSTIEDFLLLALSNAKNSIKIATPYFTLTSSLEKLLIVALKTGVQITIYFPGLADKRLVYKTGLNQLNRYIKFGLRVKIYKDHFLHSKMGLIDDEIAWIGTNNLDPRSMFSQYETVDILHGPIVDELRLLFATYDKKSFNWHKVPNIERKYNKIENFFFNWIKTLI</sequence>
<dbReference type="InterPro" id="IPR001736">
    <property type="entry name" value="PLipase_D/transphosphatidylase"/>
</dbReference>
<dbReference type="EMBL" id="LR214972">
    <property type="protein sequence ID" value="VEU62411.1"/>
    <property type="molecule type" value="Genomic_DNA"/>
</dbReference>
<gene>
    <name evidence="2" type="primary">cls</name>
    <name evidence="2" type="ORF">NCTC10118_00001</name>
</gene>
<dbReference type="InterPro" id="IPR025202">
    <property type="entry name" value="PLD-like_dom"/>
</dbReference>
<accession>A0A449ACA1</accession>
<dbReference type="GO" id="GO:0032049">
    <property type="term" value="P:cardiolipin biosynthetic process"/>
    <property type="evidence" value="ECO:0007669"/>
    <property type="project" value="UniProtKB-ARBA"/>
</dbReference>
<keyword evidence="2" id="KW-0808">Transferase</keyword>
<dbReference type="PROSITE" id="PS50035">
    <property type="entry name" value="PLD"/>
    <property type="match status" value="1"/>
</dbReference>
<dbReference type="SMART" id="SM00155">
    <property type="entry name" value="PLDc"/>
    <property type="match status" value="1"/>
</dbReference>